<organism evidence="1 2">
    <name type="scientific">Zingiber officinale</name>
    <name type="common">Ginger</name>
    <name type="synonym">Amomum zingiber</name>
    <dbReference type="NCBI Taxonomy" id="94328"/>
    <lineage>
        <taxon>Eukaryota</taxon>
        <taxon>Viridiplantae</taxon>
        <taxon>Streptophyta</taxon>
        <taxon>Embryophyta</taxon>
        <taxon>Tracheophyta</taxon>
        <taxon>Spermatophyta</taxon>
        <taxon>Magnoliopsida</taxon>
        <taxon>Liliopsida</taxon>
        <taxon>Zingiberales</taxon>
        <taxon>Zingiberaceae</taxon>
        <taxon>Zingiber</taxon>
    </lineage>
</organism>
<gene>
    <name evidence="1" type="ORF">ZIOFF_047835</name>
</gene>
<dbReference type="Proteomes" id="UP000734854">
    <property type="component" value="Unassembled WGS sequence"/>
</dbReference>
<evidence type="ECO:0000313" key="1">
    <source>
        <dbReference type="EMBL" id="KAG6492867.1"/>
    </source>
</evidence>
<protein>
    <submittedName>
        <fullName evidence="1">Uncharacterized protein</fullName>
    </submittedName>
</protein>
<sequence>MASTSYHKLEKPLRVEDEWLEVFKAAAWTTTGGRRNAWVTLGKGGGGGRRLRRRWPRVRVAGLRRKARVVGAAVRLSVALVLERLREARPHLGELFAGSYMFLPHPPAKW</sequence>
<dbReference type="EMBL" id="JACMSC010000013">
    <property type="protein sequence ID" value="KAG6492867.1"/>
    <property type="molecule type" value="Genomic_DNA"/>
</dbReference>
<dbReference type="PANTHER" id="PTHR36795:SF2">
    <property type="entry name" value="OS01G0938400 PROTEIN"/>
    <property type="match status" value="1"/>
</dbReference>
<comment type="caution">
    <text evidence="1">The sequence shown here is derived from an EMBL/GenBank/DDBJ whole genome shotgun (WGS) entry which is preliminary data.</text>
</comment>
<keyword evidence="2" id="KW-1185">Reference proteome</keyword>
<dbReference type="PANTHER" id="PTHR36795">
    <property type="entry name" value="OS01G0938400 PROTEIN"/>
    <property type="match status" value="1"/>
</dbReference>
<name>A0A8J5FYM1_ZINOF</name>
<proteinExistence type="predicted"/>
<dbReference type="AlphaFoldDB" id="A0A8J5FYM1"/>
<accession>A0A8J5FYM1</accession>
<reference evidence="1 2" key="1">
    <citation type="submission" date="2020-08" db="EMBL/GenBank/DDBJ databases">
        <title>Plant Genome Project.</title>
        <authorList>
            <person name="Zhang R.-G."/>
        </authorList>
    </citation>
    <scope>NUCLEOTIDE SEQUENCE [LARGE SCALE GENOMIC DNA]</scope>
    <source>
        <tissue evidence="1">Rhizome</tissue>
    </source>
</reference>
<evidence type="ECO:0000313" key="2">
    <source>
        <dbReference type="Proteomes" id="UP000734854"/>
    </source>
</evidence>